<feature type="domain" description="TAFII28-like protein" evidence="8">
    <location>
        <begin position="231"/>
        <end position="315"/>
    </location>
</feature>
<comment type="similarity">
    <text evidence="2">Belongs to the TAF11 family.</text>
</comment>
<comment type="caution">
    <text evidence="9">The sequence shown here is derived from an EMBL/GenBank/DDBJ whole genome shotgun (WGS) entry which is preliminary data.</text>
</comment>
<protein>
    <recommendedName>
        <fullName evidence="6">Transcription initiation factor TFIID subunit 11</fullName>
    </recommendedName>
</protein>
<evidence type="ECO:0000256" key="6">
    <source>
        <dbReference type="ARBA" id="ARBA00072882"/>
    </source>
</evidence>
<dbReference type="GO" id="GO:0016251">
    <property type="term" value="F:RNA polymerase II general transcription initiation factor activity"/>
    <property type="evidence" value="ECO:0007669"/>
    <property type="project" value="TreeGrafter"/>
</dbReference>
<feature type="region of interest" description="Disordered" evidence="7">
    <location>
        <begin position="88"/>
        <end position="115"/>
    </location>
</feature>
<dbReference type="GO" id="GO:0005669">
    <property type="term" value="C:transcription factor TFIID complex"/>
    <property type="evidence" value="ECO:0007669"/>
    <property type="project" value="InterPro"/>
</dbReference>
<feature type="region of interest" description="Disordered" evidence="7">
    <location>
        <begin position="1"/>
        <end position="76"/>
    </location>
</feature>
<evidence type="ECO:0000313" key="10">
    <source>
        <dbReference type="Proteomes" id="UP000717328"/>
    </source>
</evidence>
<organism evidence="9 10">
    <name type="scientific">Sphagnurus paluster</name>
    <dbReference type="NCBI Taxonomy" id="117069"/>
    <lineage>
        <taxon>Eukaryota</taxon>
        <taxon>Fungi</taxon>
        <taxon>Dikarya</taxon>
        <taxon>Basidiomycota</taxon>
        <taxon>Agaricomycotina</taxon>
        <taxon>Agaricomycetes</taxon>
        <taxon>Agaricomycetidae</taxon>
        <taxon>Agaricales</taxon>
        <taxon>Tricholomatineae</taxon>
        <taxon>Lyophyllaceae</taxon>
        <taxon>Sphagnurus</taxon>
    </lineage>
</organism>
<dbReference type="InterPro" id="IPR009072">
    <property type="entry name" value="Histone-fold"/>
</dbReference>
<evidence type="ECO:0000256" key="5">
    <source>
        <dbReference type="ARBA" id="ARBA00023242"/>
    </source>
</evidence>
<dbReference type="GO" id="GO:0046982">
    <property type="term" value="F:protein heterodimerization activity"/>
    <property type="evidence" value="ECO:0007669"/>
    <property type="project" value="InterPro"/>
</dbReference>
<keyword evidence="5" id="KW-0539">Nucleus</keyword>
<dbReference type="Pfam" id="PF04719">
    <property type="entry name" value="TAFII28"/>
    <property type="match status" value="1"/>
</dbReference>
<dbReference type="InterPro" id="IPR006809">
    <property type="entry name" value="TAFII28_dom"/>
</dbReference>
<feature type="compositionally biased region" description="Polar residues" evidence="7">
    <location>
        <begin position="57"/>
        <end position="76"/>
    </location>
</feature>
<accession>A0A9P7FRZ8</accession>
<evidence type="ECO:0000256" key="3">
    <source>
        <dbReference type="ARBA" id="ARBA00023015"/>
    </source>
</evidence>
<evidence type="ECO:0000256" key="7">
    <source>
        <dbReference type="SAM" id="MobiDB-lite"/>
    </source>
</evidence>
<keyword evidence="10" id="KW-1185">Reference proteome</keyword>
<dbReference type="PANTHER" id="PTHR13218">
    <property type="entry name" value="TRANSCRIPTION INITIATION FACTOR TFIID SUBUNIT 11-RELATED"/>
    <property type="match status" value="1"/>
</dbReference>
<dbReference type="Gene3D" id="1.10.20.10">
    <property type="entry name" value="Histone, subunit A"/>
    <property type="match status" value="1"/>
</dbReference>
<comment type="subcellular location">
    <subcellularLocation>
        <location evidence="1">Nucleus</location>
    </subcellularLocation>
</comment>
<dbReference type="FunFam" id="1.10.20.10:FF:000061">
    <property type="entry name" value="TFIID subunit"/>
    <property type="match status" value="1"/>
</dbReference>
<feature type="compositionally biased region" description="Low complexity" evidence="7">
    <location>
        <begin position="101"/>
        <end position="115"/>
    </location>
</feature>
<dbReference type="GO" id="GO:0051123">
    <property type="term" value="P:RNA polymerase II preinitiation complex assembly"/>
    <property type="evidence" value="ECO:0007669"/>
    <property type="project" value="InterPro"/>
</dbReference>
<evidence type="ECO:0000256" key="4">
    <source>
        <dbReference type="ARBA" id="ARBA00023163"/>
    </source>
</evidence>
<keyword evidence="3" id="KW-0805">Transcription regulation</keyword>
<dbReference type="EMBL" id="JABCKI010006153">
    <property type="protein sequence ID" value="KAG5635193.1"/>
    <property type="molecule type" value="Genomic_DNA"/>
</dbReference>
<gene>
    <name evidence="9" type="ORF">H0H81_012082</name>
</gene>
<dbReference type="OrthoDB" id="28335at2759"/>
<dbReference type="InterPro" id="IPR045127">
    <property type="entry name" value="TAF11-like"/>
</dbReference>
<dbReference type="CDD" id="cd08048">
    <property type="entry name" value="HFD_TAF11"/>
    <property type="match status" value="1"/>
</dbReference>
<sequence>MNPPSTPYTGAGSPAPETPGFHGLSTPTPAGRGRHRGALTGTGAKRGRKPRGGATGVGTTTPRMSPQASTSAAFSTQQYSQVHWAMPGQTAGASGAGPSGSGSTPGTPSTSTAYTSVLSASQTTSTSYTLGATGASGASALNFALPSASGLATTTPSLDTTGLISMTGAITPVLPVGAGPGIGTGAIPASRPHGVGDEDGDGDDEMLPAMADDDYSAQLSWQSQSKDNLKVLMDNFSPEQYDRFEAYRRHALPKAAVRKVIQQTLGQQVSQPVAQIVAGFAKVFVGEIVEKARAVQTRRGETGPLSPDHLREAYRIYQDETGRVGAARPLRSKKLFVR</sequence>
<dbReference type="Proteomes" id="UP000717328">
    <property type="component" value="Unassembled WGS sequence"/>
</dbReference>
<dbReference type="PANTHER" id="PTHR13218:SF8">
    <property type="entry name" value="TRANSCRIPTION INITIATION FACTOR TFIID SUBUNIT 11"/>
    <property type="match status" value="1"/>
</dbReference>
<reference evidence="9" key="2">
    <citation type="submission" date="2021-10" db="EMBL/GenBank/DDBJ databases">
        <title>Phylogenomics reveals ancestral predisposition of the termite-cultivated fungus Termitomyces towards a domesticated lifestyle.</title>
        <authorList>
            <person name="Auxier B."/>
            <person name="Grum-Grzhimaylo A."/>
            <person name="Cardenas M.E."/>
            <person name="Lodge J.D."/>
            <person name="Laessoe T."/>
            <person name="Pedersen O."/>
            <person name="Smith M.E."/>
            <person name="Kuyper T.W."/>
            <person name="Franco-Molano E.A."/>
            <person name="Baroni T.J."/>
            <person name="Aanen D.K."/>
        </authorList>
    </citation>
    <scope>NUCLEOTIDE SEQUENCE</scope>
    <source>
        <strain evidence="9">D49</strain>
    </source>
</reference>
<reference evidence="9" key="1">
    <citation type="submission" date="2021-02" db="EMBL/GenBank/DDBJ databases">
        <authorList>
            <person name="Nieuwenhuis M."/>
            <person name="Van De Peppel L.J.J."/>
        </authorList>
    </citation>
    <scope>NUCLEOTIDE SEQUENCE</scope>
    <source>
        <strain evidence="9">D49</strain>
    </source>
</reference>
<proteinExistence type="inferred from homology"/>
<keyword evidence="4" id="KW-0804">Transcription</keyword>
<evidence type="ECO:0000259" key="8">
    <source>
        <dbReference type="Pfam" id="PF04719"/>
    </source>
</evidence>
<dbReference type="SUPFAM" id="SSF47113">
    <property type="entry name" value="Histone-fold"/>
    <property type="match status" value="1"/>
</dbReference>
<dbReference type="AlphaFoldDB" id="A0A9P7FRZ8"/>
<evidence type="ECO:0000256" key="1">
    <source>
        <dbReference type="ARBA" id="ARBA00004123"/>
    </source>
</evidence>
<evidence type="ECO:0000313" key="9">
    <source>
        <dbReference type="EMBL" id="KAG5635193.1"/>
    </source>
</evidence>
<evidence type="ECO:0000256" key="2">
    <source>
        <dbReference type="ARBA" id="ARBA00009788"/>
    </source>
</evidence>
<name>A0A9P7FRZ8_9AGAR</name>